<evidence type="ECO:0000313" key="1">
    <source>
        <dbReference type="Ensembl" id="ENSORLP00020015053.1"/>
    </source>
</evidence>
<name>A0A3P9L2Z6_ORYLA</name>
<dbReference type="Ensembl" id="ENSORLT00020022962.1">
    <property type="protein sequence ID" value="ENSORLP00020015053.1"/>
    <property type="gene ID" value="ENSORLG00020016121.1"/>
</dbReference>
<evidence type="ECO:0000313" key="2">
    <source>
        <dbReference type="Proteomes" id="UP000265180"/>
    </source>
</evidence>
<dbReference type="SUPFAM" id="SSF48371">
    <property type="entry name" value="ARM repeat"/>
    <property type="match status" value="1"/>
</dbReference>
<reference key="1">
    <citation type="journal article" date="2007" name="Nature">
        <title>The medaka draft genome and insights into vertebrate genome evolution.</title>
        <authorList>
            <person name="Kasahara M."/>
            <person name="Naruse K."/>
            <person name="Sasaki S."/>
            <person name="Nakatani Y."/>
            <person name="Qu W."/>
            <person name="Ahsan B."/>
            <person name="Yamada T."/>
            <person name="Nagayasu Y."/>
            <person name="Doi K."/>
            <person name="Kasai Y."/>
            <person name="Jindo T."/>
            <person name="Kobayashi D."/>
            <person name="Shimada A."/>
            <person name="Toyoda A."/>
            <person name="Kuroki Y."/>
            <person name="Fujiyama A."/>
            <person name="Sasaki T."/>
            <person name="Shimizu A."/>
            <person name="Asakawa S."/>
            <person name="Shimizu N."/>
            <person name="Hashimoto S."/>
            <person name="Yang J."/>
            <person name="Lee Y."/>
            <person name="Matsushima K."/>
            <person name="Sugano S."/>
            <person name="Sakaizumi M."/>
            <person name="Narita T."/>
            <person name="Ohishi K."/>
            <person name="Haga S."/>
            <person name="Ohta F."/>
            <person name="Nomoto H."/>
            <person name="Nogata K."/>
            <person name="Morishita T."/>
            <person name="Endo T."/>
            <person name="Shin-I T."/>
            <person name="Takeda H."/>
            <person name="Morishita S."/>
            <person name="Kohara Y."/>
        </authorList>
    </citation>
    <scope>NUCLEOTIDE SEQUENCE [LARGE SCALE GENOMIC DNA]</scope>
    <source>
        <strain>Hd-rR</strain>
    </source>
</reference>
<dbReference type="PANTHER" id="PTHR16071">
    <property type="entry name" value="CHROMOSOME 1 OPEN READING FRAME 112"/>
    <property type="match status" value="1"/>
</dbReference>
<dbReference type="Pfam" id="PF14868">
    <property type="entry name" value="DUF4487"/>
    <property type="match status" value="1"/>
</dbReference>
<reference evidence="1" key="4">
    <citation type="submission" date="2025-09" db="UniProtKB">
        <authorList>
            <consortium name="Ensembl"/>
        </authorList>
    </citation>
    <scope>IDENTIFICATION</scope>
    <source>
        <strain evidence="1">HNI</strain>
    </source>
</reference>
<dbReference type="InterPro" id="IPR027902">
    <property type="entry name" value="DUF4487"/>
</dbReference>
<dbReference type="Proteomes" id="UP000265180">
    <property type="component" value="Chromosome 4"/>
</dbReference>
<reference evidence="1" key="3">
    <citation type="submission" date="2025-08" db="UniProtKB">
        <authorList>
            <consortium name="Ensembl"/>
        </authorList>
    </citation>
    <scope>IDENTIFICATION</scope>
    <source>
        <strain evidence="1">HNI</strain>
    </source>
</reference>
<organism evidence="1 2">
    <name type="scientific">Oryzias latipes</name>
    <name type="common">Japanese rice fish</name>
    <name type="synonym">Japanese killifish</name>
    <dbReference type="NCBI Taxonomy" id="8090"/>
    <lineage>
        <taxon>Eukaryota</taxon>
        <taxon>Metazoa</taxon>
        <taxon>Chordata</taxon>
        <taxon>Craniata</taxon>
        <taxon>Vertebrata</taxon>
        <taxon>Euteleostomi</taxon>
        <taxon>Actinopterygii</taxon>
        <taxon>Neopterygii</taxon>
        <taxon>Teleostei</taxon>
        <taxon>Neoteleostei</taxon>
        <taxon>Acanthomorphata</taxon>
        <taxon>Ovalentaria</taxon>
        <taxon>Atherinomorphae</taxon>
        <taxon>Beloniformes</taxon>
        <taxon>Adrianichthyidae</taxon>
        <taxon>Oryziinae</taxon>
        <taxon>Oryzias</taxon>
    </lineage>
</organism>
<dbReference type="PANTHER" id="PTHR16071:SF2">
    <property type="entry name" value="FIGNL1-INTERACTING REGULATOR OF RECOMBINATION AND MITOSIS"/>
    <property type="match status" value="1"/>
</dbReference>
<dbReference type="Gene3D" id="1.25.10.10">
    <property type="entry name" value="Leucine-rich Repeat Variant"/>
    <property type="match status" value="1"/>
</dbReference>
<accession>A0A3P9L2Z6</accession>
<dbReference type="InterPro" id="IPR011989">
    <property type="entry name" value="ARM-like"/>
</dbReference>
<protein>
    <submittedName>
        <fullName evidence="1">Si:dkey-97o5.1</fullName>
    </submittedName>
</protein>
<dbReference type="AlphaFoldDB" id="A0A3P9L2Z6"/>
<reference evidence="1 2" key="2">
    <citation type="submission" date="2017-04" db="EMBL/GenBank/DDBJ databases">
        <title>CpG methylation of centromeres and impact of large insertions on vertebrate speciation.</title>
        <authorList>
            <person name="Ichikawa K."/>
            <person name="Yoshimura J."/>
            <person name="Morishita S."/>
        </authorList>
    </citation>
    <scope>NUCLEOTIDE SEQUENCE</scope>
    <source>
        <strain evidence="1 2">HNI</strain>
    </source>
</reference>
<dbReference type="InterPro" id="IPR016024">
    <property type="entry name" value="ARM-type_fold"/>
</dbReference>
<proteinExistence type="predicted"/>
<sequence length="954" mass="106771">MTRFVRLPDSAKPPPVLADDTVIMSQSDTSLLDEVEQWSQETCRRELQAVMPKLISLQYESDSWEEHIRILRIITHVFLPHIGLSGVEEDCFSKILPKAVTMFHRLMKEITDQVGGLSSQNTELRDFLRTVLQVSLQTFVTRRSVLQGLTNGFTKRLTLQAMAQIIDALSTCVHHVNSLEETPDLHLIRSLPMCILTVLKETFQHCKDSEVVYCGRLSLVADLLQGLFKEAYALHKGLLEVLDKISLDSRASDEEVSDIVTVIHSLLDICSVISNLDIALHANTWKFLIKQSLKHRPLVEEHLRHGDLSSSLCDNLLTSFHNCVELAEQIQHAGLQDSTQSTEYKLFQKTAKMCRFFANTLIHYIKEFKYFLTKYCSRFHQLYLQIVTKLPPSLCAPALPAALSGELSAAAAVPMDAFLLQLLPLGQFADVVLQVDLQLNPDQELPHCLLLASIMGQLTSQPEEVLQLWYAGNQFPEETPRLPLYKAIFDSFRRCDVERKVPVLLPGVMLKGQAQARVSLHRHICVQLCASIAALPPKHFPMLERCLIDAVLQADTQTALLATDAWCFTARYGSAELCFHHVLLVAQLVKTCPTECYRMSHLGILLKRLVFLMTPKHQEQLMEHFPPSELENRAVWDNILFGALSQDTRLRAEADMISLAQNALTDWRNSGYKMVQVDQVNVALSSLLSVVRGQPSPTAQPAVEMITEVWLRMSPAQVRSCPVLQDTLQLLLSVTAALVKNAEPHILCQALSCLDAVVSGTCPDHLLLAALDFLSSMGKVFVPPESQSQVLPKLSGLFGVLLADKSWLVQQHALEAFSFFAENTNHEEVISQSLCVEETKTRVVRFLSKVSISSTADFFLFLITRTVAVTCLRLLQTLSPQENAELRLQRLREESPVLQKFLQKLQSAETACSPPAAESEAAVASEVSLFPERTLNWVMRSCRFASLASLALSG</sequence>